<sequence length="133" mass="14452">MSSNKQMLSVKTCIAGLLISTVSMFSFADQTVKVEINVSDVIGQQNPLYYGGNNIYPKGGQGILKANGEFDPVEMNAAKKLGLQSYRFLGVLKLTYINGNEQLVLFLNVLIMSVVTIKVIGQTNLALMNLDAC</sequence>
<feature type="signal peptide" evidence="1">
    <location>
        <begin position="1"/>
        <end position="28"/>
    </location>
</feature>
<dbReference type="RefSeq" id="WP_272180344.1">
    <property type="nucleotide sequence ID" value="NZ_JAQOMS010000002.1"/>
</dbReference>
<keyword evidence="1" id="KW-0732">Signal</keyword>
<dbReference type="Proteomes" id="UP001528411">
    <property type="component" value="Unassembled WGS sequence"/>
</dbReference>
<proteinExistence type="predicted"/>
<accession>A0ABT5FC94</accession>
<organism evidence="2 3">
    <name type="scientific">Psychrosphaera algicola</name>
    <dbReference type="NCBI Taxonomy" id="3023714"/>
    <lineage>
        <taxon>Bacteria</taxon>
        <taxon>Pseudomonadati</taxon>
        <taxon>Pseudomonadota</taxon>
        <taxon>Gammaproteobacteria</taxon>
        <taxon>Alteromonadales</taxon>
        <taxon>Pseudoalteromonadaceae</taxon>
        <taxon>Psychrosphaera</taxon>
    </lineage>
</organism>
<keyword evidence="3" id="KW-1185">Reference proteome</keyword>
<feature type="chain" id="PRO_5046743276" evidence="1">
    <location>
        <begin position="29"/>
        <end position="133"/>
    </location>
</feature>
<evidence type="ECO:0000256" key="1">
    <source>
        <dbReference type="SAM" id="SignalP"/>
    </source>
</evidence>
<comment type="caution">
    <text evidence="2">The sequence shown here is derived from an EMBL/GenBank/DDBJ whole genome shotgun (WGS) entry which is preliminary data.</text>
</comment>
<evidence type="ECO:0000313" key="3">
    <source>
        <dbReference type="Proteomes" id="UP001528411"/>
    </source>
</evidence>
<reference evidence="2 3" key="1">
    <citation type="submission" date="2023-01" db="EMBL/GenBank/DDBJ databases">
        <title>Psychrosphaera sp. nov., isolated from marine algae.</title>
        <authorList>
            <person name="Bayburt H."/>
            <person name="Choi B.J."/>
            <person name="Kim J.M."/>
            <person name="Choi D.G."/>
            <person name="Jeon C.O."/>
        </authorList>
    </citation>
    <scope>NUCLEOTIDE SEQUENCE [LARGE SCALE GENOMIC DNA]</scope>
    <source>
        <strain evidence="2 3">G1-22</strain>
    </source>
</reference>
<name>A0ABT5FC94_9GAMM</name>
<dbReference type="EMBL" id="JAQOMS010000002">
    <property type="protein sequence ID" value="MDC2888769.1"/>
    <property type="molecule type" value="Genomic_DNA"/>
</dbReference>
<protein>
    <submittedName>
        <fullName evidence="2">Uncharacterized protein</fullName>
    </submittedName>
</protein>
<gene>
    <name evidence="2" type="ORF">PN838_08275</name>
</gene>
<evidence type="ECO:0000313" key="2">
    <source>
        <dbReference type="EMBL" id="MDC2888769.1"/>
    </source>
</evidence>